<sequence length="100" mass="12471">MKYWVRIQQYFFRENKDDSIIITNEENTSKNEDSQVRIQQNIYGKSYSHSNQLQFDDSWQGLYLYFRCATIRQKVFHPLFLMIKFKKVIRIYYNEEYFQL</sequence>
<evidence type="ECO:0000313" key="1">
    <source>
        <dbReference type="EMBL" id="KRX09671.1"/>
    </source>
</evidence>
<dbReference type="OrthoDB" id="1305at2759"/>
<name>A0A0V0R5C3_PSEPJ</name>
<gene>
    <name evidence="1" type="ORF">PPERSA_02543</name>
</gene>
<proteinExistence type="predicted"/>
<dbReference type="Proteomes" id="UP000054937">
    <property type="component" value="Unassembled WGS sequence"/>
</dbReference>
<dbReference type="EMBL" id="LDAU01000044">
    <property type="protein sequence ID" value="KRX09671.1"/>
    <property type="molecule type" value="Genomic_DNA"/>
</dbReference>
<comment type="caution">
    <text evidence="1">The sequence shown here is derived from an EMBL/GenBank/DDBJ whole genome shotgun (WGS) entry which is preliminary data.</text>
</comment>
<keyword evidence="2" id="KW-1185">Reference proteome</keyword>
<protein>
    <submittedName>
        <fullName evidence="1">Uncharacterized protein</fullName>
    </submittedName>
</protein>
<dbReference type="AlphaFoldDB" id="A0A0V0R5C3"/>
<organism evidence="1 2">
    <name type="scientific">Pseudocohnilembus persalinus</name>
    <name type="common">Ciliate</name>
    <dbReference type="NCBI Taxonomy" id="266149"/>
    <lineage>
        <taxon>Eukaryota</taxon>
        <taxon>Sar</taxon>
        <taxon>Alveolata</taxon>
        <taxon>Ciliophora</taxon>
        <taxon>Intramacronucleata</taxon>
        <taxon>Oligohymenophorea</taxon>
        <taxon>Scuticociliatia</taxon>
        <taxon>Philasterida</taxon>
        <taxon>Pseudocohnilembidae</taxon>
        <taxon>Pseudocohnilembus</taxon>
    </lineage>
</organism>
<accession>A0A0V0R5C3</accession>
<evidence type="ECO:0000313" key="2">
    <source>
        <dbReference type="Proteomes" id="UP000054937"/>
    </source>
</evidence>
<dbReference type="InParanoid" id="A0A0V0R5C3"/>
<reference evidence="1 2" key="1">
    <citation type="journal article" date="2015" name="Sci. Rep.">
        <title>Genome of the facultative scuticociliatosis pathogen Pseudocohnilembus persalinus provides insight into its virulence through horizontal gene transfer.</title>
        <authorList>
            <person name="Xiong J."/>
            <person name="Wang G."/>
            <person name="Cheng J."/>
            <person name="Tian M."/>
            <person name="Pan X."/>
            <person name="Warren A."/>
            <person name="Jiang C."/>
            <person name="Yuan D."/>
            <person name="Miao W."/>
        </authorList>
    </citation>
    <scope>NUCLEOTIDE SEQUENCE [LARGE SCALE GENOMIC DNA]</scope>
    <source>
        <strain evidence="1">36N120E</strain>
    </source>
</reference>